<dbReference type="AlphaFoldDB" id="A0A8J7HC42"/>
<gene>
    <name evidence="1" type="ORF">I5677_06975</name>
</gene>
<evidence type="ECO:0000313" key="1">
    <source>
        <dbReference type="EMBL" id="MBH1940627.1"/>
    </source>
</evidence>
<dbReference type="Proteomes" id="UP000623269">
    <property type="component" value="Unassembled WGS sequence"/>
</dbReference>
<accession>A0A8J7HC42</accession>
<reference evidence="1" key="1">
    <citation type="submission" date="2020-12" db="EMBL/GenBank/DDBJ databases">
        <title>M. sibirica DSM 26468T genome.</title>
        <authorList>
            <person name="Thieme N."/>
            <person name="Rettenmaier R."/>
            <person name="Zverlov V."/>
            <person name="Liebl W."/>
        </authorList>
    </citation>
    <scope>NUCLEOTIDE SEQUENCE</scope>
    <source>
        <strain evidence="1">DSM 26468</strain>
    </source>
</reference>
<dbReference type="InterPro" id="IPR050155">
    <property type="entry name" value="HAD-like_hydrolase_sf"/>
</dbReference>
<dbReference type="InterPro" id="IPR041492">
    <property type="entry name" value="HAD_2"/>
</dbReference>
<dbReference type="InterPro" id="IPR036412">
    <property type="entry name" value="HAD-like_sf"/>
</dbReference>
<dbReference type="Pfam" id="PF13419">
    <property type="entry name" value="HAD_2"/>
    <property type="match status" value="1"/>
</dbReference>
<name>A0A8J7HC42_9FIRM</name>
<proteinExistence type="predicted"/>
<dbReference type="RefSeq" id="WP_197660844.1">
    <property type="nucleotide sequence ID" value="NZ_JAEAGR010000005.1"/>
</dbReference>
<dbReference type="Gene3D" id="3.40.50.1000">
    <property type="entry name" value="HAD superfamily/HAD-like"/>
    <property type="match status" value="1"/>
</dbReference>
<protein>
    <submittedName>
        <fullName evidence="1">HAD family hydrolase</fullName>
    </submittedName>
</protein>
<comment type="caution">
    <text evidence="1">The sequence shown here is derived from an EMBL/GenBank/DDBJ whole genome shotgun (WGS) entry which is preliminary data.</text>
</comment>
<sequence length="233" mass="26332">MKDTNRLIQPEVLVTDFDRTLTYLYKDPTLLPELANRIRSLYGRSLEIPREYVENEIDGYMVWHKLHDIAVKNFPKAEADRINKQAEDVVTDFELQIVKRVGLFPGVPEAVRQLRSKGIRLGLVSSNATSVVQYALLEVNILTEFTYVDGRPYPFHPELIKPNPYPLNKALAAMNADQASFWYVGDDKVDMVAAKAANVTAVGVCTGRYLKEELLEAGADMVLASFMDIPSYF</sequence>
<evidence type="ECO:0000313" key="2">
    <source>
        <dbReference type="Proteomes" id="UP000623269"/>
    </source>
</evidence>
<dbReference type="SUPFAM" id="SSF56784">
    <property type="entry name" value="HAD-like"/>
    <property type="match status" value="1"/>
</dbReference>
<keyword evidence="2" id="KW-1185">Reference proteome</keyword>
<dbReference type="GO" id="GO:0008967">
    <property type="term" value="F:phosphoglycolate phosphatase activity"/>
    <property type="evidence" value="ECO:0007669"/>
    <property type="project" value="TreeGrafter"/>
</dbReference>
<keyword evidence="1" id="KW-0378">Hydrolase</keyword>
<dbReference type="InterPro" id="IPR023214">
    <property type="entry name" value="HAD_sf"/>
</dbReference>
<dbReference type="PANTHER" id="PTHR43434:SF1">
    <property type="entry name" value="PHOSPHOGLYCOLATE PHOSPHATASE"/>
    <property type="match status" value="1"/>
</dbReference>
<dbReference type="GO" id="GO:0006281">
    <property type="term" value="P:DNA repair"/>
    <property type="evidence" value="ECO:0007669"/>
    <property type="project" value="TreeGrafter"/>
</dbReference>
<dbReference type="PANTHER" id="PTHR43434">
    <property type="entry name" value="PHOSPHOGLYCOLATE PHOSPHATASE"/>
    <property type="match status" value="1"/>
</dbReference>
<organism evidence="1 2">
    <name type="scientific">Mobilitalea sibirica</name>
    <dbReference type="NCBI Taxonomy" id="1462919"/>
    <lineage>
        <taxon>Bacteria</taxon>
        <taxon>Bacillati</taxon>
        <taxon>Bacillota</taxon>
        <taxon>Clostridia</taxon>
        <taxon>Lachnospirales</taxon>
        <taxon>Lachnospiraceae</taxon>
        <taxon>Mobilitalea</taxon>
    </lineage>
</organism>
<dbReference type="EMBL" id="JAEAGR010000005">
    <property type="protein sequence ID" value="MBH1940627.1"/>
    <property type="molecule type" value="Genomic_DNA"/>
</dbReference>